<dbReference type="CDD" id="cd22584">
    <property type="entry name" value="Rcat_RBR_unk"/>
    <property type="match status" value="1"/>
</dbReference>
<comment type="caution">
    <text evidence="11">The sequence shown here is derived from an EMBL/GenBank/DDBJ whole genome shotgun (WGS) entry which is preliminary data.</text>
</comment>
<dbReference type="GO" id="GO:0061630">
    <property type="term" value="F:ubiquitin protein ligase activity"/>
    <property type="evidence" value="ECO:0007669"/>
    <property type="project" value="UniProtKB-EC"/>
</dbReference>
<dbReference type="SUPFAM" id="SSF57850">
    <property type="entry name" value="RING/U-box"/>
    <property type="match status" value="2"/>
</dbReference>
<gene>
    <name evidence="11" type="ORF">QBC37DRAFT_475004</name>
</gene>
<evidence type="ECO:0000256" key="5">
    <source>
        <dbReference type="ARBA" id="ARBA00022737"/>
    </source>
</evidence>
<keyword evidence="12" id="KW-1185">Reference proteome</keyword>
<dbReference type="InterPro" id="IPR044066">
    <property type="entry name" value="TRIAD_supradom"/>
</dbReference>
<feature type="compositionally biased region" description="Polar residues" evidence="9">
    <location>
        <begin position="139"/>
        <end position="148"/>
    </location>
</feature>
<keyword evidence="3" id="KW-0808">Transferase</keyword>
<sequence length="433" mass="48617">MDLSDLDPESRGLILELYFEDLQAVSSTGIGTGTDIGKGKGKVLDDETKSDFELALRFHQHELATAVQVAADDHFARSVDESPEGTQAPTTANAGPESLERWKRLEELGRTSLMLTKLPGNSIQCEDDDYDDDDLPKAESSSWGASRNTADNKDPCMKICASCGDKNRFFDMVECPCSHSYCRDCIHHLYQTSLSDETLFPPRCCREPIPITRTLGFLEKETVKQYNAKLIEFGTPNRTYCHKGSCSAFVPRELVTDDVATCPDCASKTCTVCKAAAHPGSDCPADEGIQQVLELGRTEGWQRCYSCRNLVDLNLGCNHITCRCRAQFCYLCGERWKTCNCAQWQEERLVARANEIVDRNPEARVLPVPQRQQLVQAARQNLLDRHECDHPGRFRRLGGRHTCEMCGGSHKKYILECRRCGVLACQFCRNHRV</sequence>
<feature type="domain" description="RING-type" evidence="10">
    <location>
        <begin position="153"/>
        <end position="345"/>
    </location>
</feature>
<keyword evidence="8" id="KW-0862">Zinc</keyword>
<evidence type="ECO:0000256" key="9">
    <source>
        <dbReference type="SAM" id="MobiDB-lite"/>
    </source>
</evidence>
<feature type="compositionally biased region" description="Acidic residues" evidence="9">
    <location>
        <begin position="125"/>
        <end position="134"/>
    </location>
</feature>
<dbReference type="PROSITE" id="PS51873">
    <property type="entry name" value="TRIAD"/>
    <property type="match status" value="1"/>
</dbReference>
<feature type="compositionally biased region" description="Polar residues" evidence="9">
    <location>
        <begin position="84"/>
        <end position="93"/>
    </location>
</feature>
<dbReference type="CDD" id="cd20335">
    <property type="entry name" value="BRcat_RBR"/>
    <property type="match status" value="1"/>
</dbReference>
<feature type="region of interest" description="Disordered" evidence="9">
    <location>
        <begin position="124"/>
        <end position="148"/>
    </location>
</feature>
<evidence type="ECO:0000256" key="8">
    <source>
        <dbReference type="ARBA" id="ARBA00022833"/>
    </source>
</evidence>
<organism evidence="11 12">
    <name type="scientific">Rhypophila decipiens</name>
    <dbReference type="NCBI Taxonomy" id="261697"/>
    <lineage>
        <taxon>Eukaryota</taxon>
        <taxon>Fungi</taxon>
        <taxon>Dikarya</taxon>
        <taxon>Ascomycota</taxon>
        <taxon>Pezizomycotina</taxon>
        <taxon>Sordariomycetes</taxon>
        <taxon>Sordariomycetidae</taxon>
        <taxon>Sordariales</taxon>
        <taxon>Naviculisporaceae</taxon>
        <taxon>Rhypophila</taxon>
    </lineage>
</organism>
<name>A0AAN6Y5E0_9PEZI</name>
<evidence type="ECO:0000313" key="12">
    <source>
        <dbReference type="Proteomes" id="UP001301769"/>
    </source>
</evidence>
<dbReference type="InterPro" id="IPR031127">
    <property type="entry name" value="E3_UB_ligase_RBR"/>
</dbReference>
<keyword evidence="7" id="KW-0833">Ubl conjugation pathway</keyword>
<dbReference type="EC" id="2.3.2.31" evidence="2"/>
<reference evidence="11" key="2">
    <citation type="submission" date="2023-05" db="EMBL/GenBank/DDBJ databases">
        <authorList>
            <consortium name="Lawrence Berkeley National Laboratory"/>
            <person name="Steindorff A."/>
            <person name="Hensen N."/>
            <person name="Bonometti L."/>
            <person name="Westerberg I."/>
            <person name="Brannstrom I.O."/>
            <person name="Guillou S."/>
            <person name="Cros-Aarteil S."/>
            <person name="Calhoun S."/>
            <person name="Haridas S."/>
            <person name="Kuo A."/>
            <person name="Mondo S."/>
            <person name="Pangilinan J."/>
            <person name="Riley R."/>
            <person name="Labutti K."/>
            <person name="Andreopoulos B."/>
            <person name="Lipzen A."/>
            <person name="Chen C."/>
            <person name="Yanf M."/>
            <person name="Daum C."/>
            <person name="Ng V."/>
            <person name="Clum A."/>
            <person name="Ohm R."/>
            <person name="Martin F."/>
            <person name="Silar P."/>
            <person name="Natvig D."/>
            <person name="Lalanne C."/>
            <person name="Gautier V."/>
            <person name="Ament-Velasquez S.L."/>
            <person name="Kruys A."/>
            <person name="Hutchinson M.I."/>
            <person name="Powell A.J."/>
            <person name="Barry K."/>
            <person name="Miller A.N."/>
            <person name="Grigoriev I.V."/>
            <person name="Debuchy R."/>
            <person name="Gladieux P."/>
            <person name="Thoren M.H."/>
            <person name="Johannesson H."/>
        </authorList>
    </citation>
    <scope>NUCLEOTIDE SEQUENCE</scope>
    <source>
        <strain evidence="11">PSN293</strain>
    </source>
</reference>
<evidence type="ECO:0000256" key="4">
    <source>
        <dbReference type="ARBA" id="ARBA00022723"/>
    </source>
</evidence>
<dbReference type="PROSITE" id="PS00518">
    <property type="entry name" value="ZF_RING_1"/>
    <property type="match status" value="1"/>
</dbReference>
<dbReference type="Gene3D" id="1.20.120.1750">
    <property type="match status" value="1"/>
</dbReference>
<evidence type="ECO:0000256" key="7">
    <source>
        <dbReference type="ARBA" id="ARBA00022786"/>
    </source>
</evidence>
<evidence type="ECO:0000313" key="11">
    <source>
        <dbReference type="EMBL" id="KAK4210437.1"/>
    </source>
</evidence>
<keyword evidence="5" id="KW-0677">Repeat</keyword>
<accession>A0AAN6Y5E0</accession>
<dbReference type="InterPro" id="IPR002867">
    <property type="entry name" value="IBR_dom"/>
</dbReference>
<protein>
    <recommendedName>
        <fullName evidence="2">RBR-type E3 ubiquitin transferase</fullName>
        <ecNumber evidence="2">2.3.2.31</ecNumber>
    </recommendedName>
</protein>
<dbReference type="GO" id="GO:0016567">
    <property type="term" value="P:protein ubiquitination"/>
    <property type="evidence" value="ECO:0007669"/>
    <property type="project" value="InterPro"/>
</dbReference>
<dbReference type="PANTHER" id="PTHR11685">
    <property type="entry name" value="RBR FAMILY RING FINGER AND IBR DOMAIN-CONTAINING"/>
    <property type="match status" value="1"/>
</dbReference>
<evidence type="ECO:0000256" key="6">
    <source>
        <dbReference type="ARBA" id="ARBA00022771"/>
    </source>
</evidence>
<dbReference type="GO" id="GO:0008270">
    <property type="term" value="F:zinc ion binding"/>
    <property type="evidence" value="ECO:0007669"/>
    <property type="project" value="UniProtKB-KW"/>
</dbReference>
<dbReference type="AlphaFoldDB" id="A0AAN6Y5E0"/>
<dbReference type="Proteomes" id="UP001301769">
    <property type="component" value="Unassembled WGS sequence"/>
</dbReference>
<comment type="catalytic activity">
    <reaction evidence="1">
        <text>[E2 ubiquitin-conjugating enzyme]-S-ubiquitinyl-L-cysteine + [acceptor protein]-L-lysine = [E2 ubiquitin-conjugating enzyme]-L-cysteine + [acceptor protein]-N(6)-ubiquitinyl-L-lysine.</text>
        <dbReference type="EC" id="2.3.2.31"/>
    </reaction>
</comment>
<reference evidence="11" key="1">
    <citation type="journal article" date="2023" name="Mol. Phylogenet. Evol.">
        <title>Genome-scale phylogeny and comparative genomics of the fungal order Sordariales.</title>
        <authorList>
            <person name="Hensen N."/>
            <person name="Bonometti L."/>
            <person name="Westerberg I."/>
            <person name="Brannstrom I.O."/>
            <person name="Guillou S."/>
            <person name="Cros-Aarteil S."/>
            <person name="Calhoun S."/>
            <person name="Haridas S."/>
            <person name="Kuo A."/>
            <person name="Mondo S."/>
            <person name="Pangilinan J."/>
            <person name="Riley R."/>
            <person name="LaButti K."/>
            <person name="Andreopoulos B."/>
            <person name="Lipzen A."/>
            <person name="Chen C."/>
            <person name="Yan M."/>
            <person name="Daum C."/>
            <person name="Ng V."/>
            <person name="Clum A."/>
            <person name="Steindorff A."/>
            <person name="Ohm R.A."/>
            <person name="Martin F."/>
            <person name="Silar P."/>
            <person name="Natvig D.O."/>
            <person name="Lalanne C."/>
            <person name="Gautier V."/>
            <person name="Ament-Velasquez S.L."/>
            <person name="Kruys A."/>
            <person name="Hutchinson M.I."/>
            <person name="Powell A.J."/>
            <person name="Barry K."/>
            <person name="Miller A.N."/>
            <person name="Grigoriev I.V."/>
            <person name="Debuchy R."/>
            <person name="Gladieux P."/>
            <person name="Hiltunen Thoren M."/>
            <person name="Johannesson H."/>
        </authorList>
    </citation>
    <scope>NUCLEOTIDE SEQUENCE</scope>
    <source>
        <strain evidence="11">PSN293</strain>
    </source>
</reference>
<evidence type="ECO:0000259" key="10">
    <source>
        <dbReference type="PROSITE" id="PS51873"/>
    </source>
</evidence>
<dbReference type="EMBL" id="MU858174">
    <property type="protein sequence ID" value="KAK4210437.1"/>
    <property type="molecule type" value="Genomic_DNA"/>
</dbReference>
<dbReference type="InterPro" id="IPR017907">
    <property type="entry name" value="Znf_RING_CS"/>
</dbReference>
<evidence type="ECO:0000256" key="1">
    <source>
        <dbReference type="ARBA" id="ARBA00001798"/>
    </source>
</evidence>
<evidence type="ECO:0000256" key="3">
    <source>
        <dbReference type="ARBA" id="ARBA00022679"/>
    </source>
</evidence>
<evidence type="ECO:0000256" key="2">
    <source>
        <dbReference type="ARBA" id="ARBA00012251"/>
    </source>
</evidence>
<feature type="region of interest" description="Disordered" evidence="9">
    <location>
        <begin position="78"/>
        <end position="98"/>
    </location>
</feature>
<dbReference type="Pfam" id="PF01485">
    <property type="entry name" value="IBR"/>
    <property type="match status" value="1"/>
</dbReference>
<keyword evidence="6" id="KW-0863">Zinc-finger</keyword>
<keyword evidence="4" id="KW-0479">Metal-binding</keyword>
<proteinExistence type="predicted"/>